<protein>
    <submittedName>
        <fullName evidence="4">Putative serine/threonine-protein kinase pats1</fullName>
    </submittedName>
</protein>
<keyword evidence="1 3" id="KW-0853">WD repeat</keyword>
<dbReference type="PROSITE" id="PS00678">
    <property type="entry name" value="WD_REPEATS_1"/>
    <property type="match status" value="1"/>
</dbReference>
<dbReference type="InterPro" id="IPR036322">
    <property type="entry name" value="WD40_repeat_dom_sf"/>
</dbReference>
<dbReference type="EMBL" id="GDHC01021508">
    <property type="protein sequence ID" value="JAP97120.1"/>
    <property type="molecule type" value="Transcribed_RNA"/>
</dbReference>
<dbReference type="Pfam" id="PF00400">
    <property type="entry name" value="WD40"/>
    <property type="match status" value="2"/>
</dbReference>
<organism evidence="4">
    <name type="scientific">Lygus hesperus</name>
    <name type="common">Western plant bug</name>
    <dbReference type="NCBI Taxonomy" id="30085"/>
    <lineage>
        <taxon>Eukaryota</taxon>
        <taxon>Metazoa</taxon>
        <taxon>Ecdysozoa</taxon>
        <taxon>Arthropoda</taxon>
        <taxon>Hexapoda</taxon>
        <taxon>Insecta</taxon>
        <taxon>Pterygota</taxon>
        <taxon>Neoptera</taxon>
        <taxon>Paraneoptera</taxon>
        <taxon>Hemiptera</taxon>
        <taxon>Heteroptera</taxon>
        <taxon>Panheteroptera</taxon>
        <taxon>Cimicomorpha</taxon>
        <taxon>Miridae</taxon>
        <taxon>Mirini</taxon>
        <taxon>Lygus</taxon>
    </lineage>
</organism>
<dbReference type="AlphaFoldDB" id="A0A146KKK4"/>
<keyword evidence="4" id="KW-0808">Transferase</keyword>
<dbReference type="Gene3D" id="2.130.10.10">
    <property type="entry name" value="YVTN repeat-like/Quinoprotein amine dehydrogenase"/>
    <property type="match status" value="2"/>
</dbReference>
<dbReference type="SMART" id="SM00320">
    <property type="entry name" value="WD40"/>
    <property type="match status" value="3"/>
</dbReference>
<evidence type="ECO:0000313" key="4">
    <source>
        <dbReference type="EMBL" id="JAP97120.1"/>
    </source>
</evidence>
<name>A0A146KKK4_LYGHE</name>
<dbReference type="InterPro" id="IPR015943">
    <property type="entry name" value="WD40/YVTN_repeat-like_dom_sf"/>
</dbReference>
<evidence type="ECO:0000256" key="1">
    <source>
        <dbReference type="ARBA" id="ARBA00022574"/>
    </source>
</evidence>
<gene>
    <name evidence="4" type="primary">pats1</name>
    <name evidence="4" type="ORF">g.86407</name>
</gene>
<reference evidence="4" key="1">
    <citation type="journal article" date="2016" name="Gigascience">
        <title>De novo construction of an expanded transcriptome assembly for the western tarnished plant bug, Lygus hesperus.</title>
        <authorList>
            <person name="Tassone E.E."/>
            <person name="Geib S.M."/>
            <person name="Hall B."/>
            <person name="Fabrick J.A."/>
            <person name="Brent C.S."/>
            <person name="Hull J.J."/>
        </authorList>
    </citation>
    <scope>NUCLEOTIDE SEQUENCE</scope>
</reference>
<proteinExistence type="predicted"/>
<dbReference type="GO" id="GO:0016301">
    <property type="term" value="F:kinase activity"/>
    <property type="evidence" value="ECO:0007669"/>
    <property type="project" value="UniProtKB-KW"/>
</dbReference>
<keyword evidence="2" id="KW-0677">Repeat</keyword>
<dbReference type="PANTHER" id="PTHR22844:SF387">
    <property type="entry name" value="F3I6.5 PROTEIN"/>
    <property type="match status" value="1"/>
</dbReference>
<evidence type="ECO:0000256" key="2">
    <source>
        <dbReference type="ARBA" id="ARBA00022737"/>
    </source>
</evidence>
<evidence type="ECO:0000256" key="3">
    <source>
        <dbReference type="PROSITE-ProRule" id="PRU00221"/>
    </source>
</evidence>
<dbReference type="PROSITE" id="PS50082">
    <property type="entry name" value="WD_REPEATS_2"/>
    <property type="match status" value="1"/>
</dbReference>
<dbReference type="InterPro" id="IPR019775">
    <property type="entry name" value="WD40_repeat_CS"/>
</dbReference>
<keyword evidence="4" id="KW-0418">Kinase</keyword>
<feature type="repeat" description="WD" evidence="3">
    <location>
        <begin position="260"/>
        <end position="302"/>
    </location>
</feature>
<dbReference type="InterPro" id="IPR001680">
    <property type="entry name" value="WD40_rpt"/>
</dbReference>
<dbReference type="SUPFAM" id="SSF50978">
    <property type="entry name" value="WD40 repeat-like"/>
    <property type="match status" value="1"/>
</dbReference>
<dbReference type="PANTHER" id="PTHR22844">
    <property type="entry name" value="F-BOX AND WD40 DOMAIN PROTEIN"/>
    <property type="match status" value="1"/>
</dbReference>
<sequence>MDMMMMDMAMDVRIMGNEVPEPNIEETDIKPLPGKIVKVAAENTRHTQDIETSVYYKGHLATGANDGKIKIWTQDLELVETIDAHPVNVYSLAVLDDTLYSCSNDGTFKAWNWGTWDAKKTILEKQQNDIIKIYVDNNILYASNDQGELFCFENEELTASYYLHEDIADLVIIGPLVFNARNVDVSVTEMMGANQTFKDFPAEVRNFYGPRFNYMSRGAMIGRFPIRRVGDYVCFLDRSARNVFVHNSTKEEKFKRVYNIKAHDMTISAMAALPGKEHIMLTGGFDRILKAWDLTTAKNIGRLDTGICINDICGGEPGQIFISSNEGYLARVDCTFP</sequence>
<dbReference type="InterPro" id="IPR045182">
    <property type="entry name" value="JINGUBANG-like"/>
</dbReference>
<accession>A0A146KKK4</accession>